<keyword evidence="1" id="KW-0812">Transmembrane</keyword>
<evidence type="ECO:0000313" key="2">
    <source>
        <dbReference type="EMBL" id="OHU97163.1"/>
    </source>
</evidence>
<feature type="transmembrane region" description="Helical" evidence="1">
    <location>
        <begin position="43"/>
        <end position="61"/>
    </location>
</feature>
<proteinExistence type="predicted"/>
<feature type="transmembrane region" description="Helical" evidence="1">
    <location>
        <begin position="6"/>
        <end position="23"/>
    </location>
</feature>
<gene>
    <name evidence="2" type="ORF">BIW53_02255</name>
</gene>
<dbReference type="EMBL" id="MNAN01000018">
    <property type="protein sequence ID" value="OHU97163.1"/>
    <property type="molecule type" value="Genomic_DNA"/>
</dbReference>
<feature type="transmembrane region" description="Helical" evidence="1">
    <location>
        <begin position="114"/>
        <end position="131"/>
    </location>
</feature>
<sequence>MITIDWMVIVSKILALFALVFFAKHSAKQMFIGKPSMDIREQVEHSLFVLVVSACLFHFFGRLAADAILSADMSTHGKRQLYYFFFSLHELLFVVAIIHWHNVKRCELAKITRYICYLSAMTICLQLLRYADRVIFEANYLEFVYRIGIAMSNSLAALLILIYPLTRTARLIPDNKWS</sequence>
<feature type="transmembrane region" description="Helical" evidence="1">
    <location>
        <begin position="81"/>
        <end position="102"/>
    </location>
</feature>
<protein>
    <submittedName>
        <fullName evidence="2">Uncharacterized protein</fullName>
    </submittedName>
</protein>
<accession>A0A1S1NFD7</accession>
<dbReference type="Proteomes" id="UP000180253">
    <property type="component" value="Unassembled WGS sequence"/>
</dbReference>
<comment type="caution">
    <text evidence="2">The sequence shown here is derived from an EMBL/GenBank/DDBJ whole genome shotgun (WGS) entry which is preliminary data.</text>
</comment>
<keyword evidence="1" id="KW-0472">Membrane</keyword>
<dbReference type="RefSeq" id="WP_070990198.1">
    <property type="nucleotide sequence ID" value="NZ_CBCSHD010000008.1"/>
</dbReference>
<evidence type="ECO:0000256" key="1">
    <source>
        <dbReference type="SAM" id="Phobius"/>
    </source>
</evidence>
<name>A0A1S1NFD7_9GAMM</name>
<feature type="transmembrane region" description="Helical" evidence="1">
    <location>
        <begin position="143"/>
        <end position="166"/>
    </location>
</feature>
<keyword evidence="3" id="KW-1185">Reference proteome</keyword>
<reference evidence="2 3" key="1">
    <citation type="submission" date="2016-10" db="EMBL/GenBank/DDBJ databases">
        <title>Pseudoalteromonas amylolytica sp. nov., isolated from the surface seawater.</title>
        <authorList>
            <person name="Wu Y.-H."/>
            <person name="Cheng H."/>
            <person name="Jin X.-B."/>
            <person name="Wang C.-S."/>
            <person name="Xu X.-W."/>
        </authorList>
    </citation>
    <scope>NUCLEOTIDE SEQUENCE [LARGE SCALE GENOMIC DNA]</scope>
    <source>
        <strain evidence="2 3">JCM 12483</strain>
    </source>
</reference>
<evidence type="ECO:0000313" key="3">
    <source>
        <dbReference type="Proteomes" id="UP000180253"/>
    </source>
</evidence>
<organism evidence="2 3">
    <name type="scientific">Pseudoalteromonas byunsanensis</name>
    <dbReference type="NCBI Taxonomy" id="327939"/>
    <lineage>
        <taxon>Bacteria</taxon>
        <taxon>Pseudomonadati</taxon>
        <taxon>Pseudomonadota</taxon>
        <taxon>Gammaproteobacteria</taxon>
        <taxon>Alteromonadales</taxon>
        <taxon>Pseudoalteromonadaceae</taxon>
        <taxon>Pseudoalteromonas</taxon>
    </lineage>
</organism>
<dbReference type="AlphaFoldDB" id="A0A1S1NFD7"/>
<dbReference type="OrthoDB" id="6292275at2"/>
<keyword evidence="1" id="KW-1133">Transmembrane helix</keyword>